<keyword evidence="1" id="KW-1003">Cell membrane</keyword>
<accession>A0ABU3BNH7</accession>
<dbReference type="EMBL" id="JAVRHT010000004">
    <property type="protein sequence ID" value="MDT0630771.1"/>
    <property type="molecule type" value="Genomic_DNA"/>
</dbReference>
<sequence>MPHPAPPAPHTPLARAGRALWRLPRLVLVGLVRVYQMGISPWLGPSCRYTPTCSEYAVQALRRYGAARGLVLAVWRIGRCHPWGGHGYDPPRWFGEAPADGAEGGAGRNGA</sequence>
<keyword evidence="3" id="KW-1185">Reference proteome</keyword>
<evidence type="ECO:0000313" key="3">
    <source>
        <dbReference type="Proteomes" id="UP001267426"/>
    </source>
</evidence>
<dbReference type="RefSeq" id="WP_311662105.1">
    <property type="nucleotide sequence ID" value="NZ_JAVRHT010000004.1"/>
</dbReference>
<name>A0ABU3BNH7_9BACT</name>
<comment type="caution">
    <text evidence="2">The sequence shown here is derived from an EMBL/GenBank/DDBJ whole genome shotgun (WGS) entry which is preliminary data.</text>
</comment>
<dbReference type="PANTHER" id="PTHR33383:SF1">
    <property type="entry name" value="MEMBRANE PROTEIN INSERTION EFFICIENCY FACTOR-RELATED"/>
    <property type="match status" value="1"/>
</dbReference>
<reference evidence="2 3" key="1">
    <citation type="submission" date="2023-09" db="EMBL/GenBank/DDBJ databases">
        <authorList>
            <person name="Rey-Velasco X."/>
        </authorList>
    </citation>
    <scope>NUCLEOTIDE SEQUENCE [LARGE SCALE GENOMIC DNA]</scope>
    <source>
        <strain evidence="2 3">F394</strain>
    </source>
</reference>
<evidence type="ECO:0000256" key="1">
    <source>
        <dbReference type="HAMAP-Rule" id="MF_00386"/>
    </source>
</evidence>
<comment type="function">
    <text evidence="1">Could be involved in insertion of integral membrane proteins into the membrane.</text>
</comment>
<dbReference type="HAMAP" id="MF_00386">
    <property type="entry name" value="UPF0161_YidD"/>
    <property type="match status" value="1"/>
</dbReference>
<dbReference type="Proteomes" id="UP001267426">
    <property type="component" value="Unassembled WGS sequence"/>
</dbReference>
<comment type="similarity">
    <text evidence="1">Belongs to the UPF0161 family.</text>
</comment>
<protein>
    <recommendedName>
        <fullName evidence="1">Putative membrane protein insertion efficiency factor</fullName>
    </recommendedName>
</protein>
<dbReference type="InterPro" id="IPR002696">
    <property type="entry name" value="Membr_insert_effic_factor_YidD"/>
</dbReference>
<dbReference type="NCBIfam" id="TIGR00278">
    <property type="entry name" value="membrane protein insertion efficiency factor YidD"/>
    <property type="match status" value="1"/>
</dbReference>
<organism evidence="2 3">
    <name type="scientific">Rubrivirga litoralis</name>
    <dbReference type="NCBI Taxonomy" id="3075598"/>
    <lineage>
        <taxon>Bacteria</taxon>
        <taxon>Pseudomonadati</taxon>
        <taxon>Rhodothermota</taxon>
        <taxon>Rhodothermia</taxon>
        <taxon>Rhodothermales</taxon>
        <taxon>Rubricoccaceae</taxon>
        <taxon>Rubrivirga</taxon>
    </lineage>
</organism>
<gene>
    <name evidence="2" type="primary">yidD</name>
    <name evidence="2" type="ORF">RM540_03345</name>
</gene>
<proteinExistence type="inferred from homology"/>
<keyword evidence="1" id="KW-0472">Membrane</keyword>
<dbReference type="PANTHER" id="PTHR33383">
    <property type="entry name" value="MEMBRANE PROTEIN INSERTION EFFICIENCY FACTOR-RELATED"/>
    <property type="match status" value="1"/>
</dbReference>
<dbReference type="SMART" id="SM01234">
    <property type="entry name" value="Haemolytic"/>
    <property type="match status" value="1"/>
</dbReference>
<comment type="subcellular location">
    <subcellularLocation>
        <location evidence="1">Cell membrane</location>
        <topology evidence="1">Peripheral membrane protein</topology>
        <orientation evidence="1">Cytoplasmic side</orientation>
    </subcellularLocation>
</comment>
<dbReference type="Pfam" id="PF01809">
    <property type="entry name" value="YidD"/>
    <property type="match status" value="1"/>
</dbReference>
<evidence type="ECO:0000313" key="2">
    <source>
        <dbReference type="EMBL" id="MDT0630771.1"/>
    </source>
</evidence>